<dbReference type="PANTHER" id="PTHR43685">
    <property type="entry name" value="GLYCOSYLTRANSFERASE"/>
    <property type="match status" value="1"/>
</dbReference>
<dbReference type="EC" id="2.4.-.-" evidence="2"/>
<dbReference type="Gene3D" id="3.90.550.10">
    <property type="entry name" value="Spore Coat Polysaccharide Biosynthesis Protein SpsA, Chain A"/>
    <property type="match status" value="1"/>
</dbReference>
<reference evidence="2 3" key="1">
    <citation type="submission" date="2024-05" db="EMBL/GenBank/DDBJ databases">
        <title>Three bacterial strains, DH-69, EH-24, and ECK-19 isolated from coastal sediments.</title>
        <authorList>
            <person name="Ye Y.-Q."/>
            <person name="Du Z.-J."/>
        </authorList>
    </citation>
    <scope>NUCLEOTIDE SEQUENCE [LARGE SCALE GENOMIC DNA]</scope>
    <source>
        <strain evidence="2 3">ECK-19</strain>
    </source>
</reference>
<evidence type="ECO:0000313" key="2">
    <source>
        <dbReference type="EMBL" id="MEX6632495.1"/>
    </source>
</evidence>
<organism evidence="2 3">
    <name type="scientific">Hyphococcus lacteus</name>
    <dbReference type="NCBI Taxonomy" id="3143536"/>
    <lineage>
        <taxon>Bacteria</taxon>
        <taxon>Pseudomonadati</taxon>
        <taxon>Pseudomonadota</taxon>
        <taxon>Alphaproteobacteria</taxon>
        <taxon>Parvularculales</taxon>
        <taxon>Parvularculaceae</taxon>
        <taxon>Hyphococcus</taxon>
    </lineage>
</organism>
<proteinExistence type="predicted"/>
<dbReference type="GO" id="GO:0016757">
    <property type="term" value="F:glycosyltransferase activity"/>
    <property type="evidence" value="ECO:0007669"/>
    <property type="project" value="UniProtKB-KW"/>
</dbReference>
<keyword evidence="3" id="KW-1185">Reference proteome</keyword>
<gene>
    <name evidence="2" type="ORF">ABFZ84_02945</name>
</gene>
<dbReference type="SUPFAM" id="SSF53448">
    <property type="entry name" value="Nucleotide-diphospho-sugar transferases"/>
    <property type="match status" value="1"/>
</dbReference>
<dbReference type="InterPro" id="IPR001173">
    <property type="entry name" value="Glyco_trans_2-like"/>
</dbReference>
<protein>
    <submittedName>
        <fullName evidence="2">Glycosyltransferase</fullName>
        <ecNumber evidence="2">2.4.-.-</ecNumber>
    </submittedName>
</protein>
<dbReference type="Pfam" id="PF00535">
    <property type="entry name" value="Glycos_transf_2"/>
    <property type="match status" value="1"/>
</dbReference>
<comment type="caution">
    <text evidence="2">The sequence shown here is derived from an EMBL/GenBank/DDBJ whole genome shotgun (WGS) entry which is preliminary data.</text>
</comment>
<evidence type="ECO:0000259" key="1">
    <source>
        <dbReference type="Pfam" id="PF00535"/>
    </source>
</evidence>
<dbReference type="Proteomes" id="UP001560685">
    <property type="component" value="Unassembled WGS sequence"/>
</dbReference>
<dbReference type="InterPro" id="IPR050834">
    <property type="entry name" value="Glycosyltransf_2"/>
</dbReference>
<keyword evidence="2" id="KW-0808">Transferase</keyword>
<evidence type="ECO:0000313" key="3">
    <source>
        <dbReference type="Proteomes" id="UP001560685"/>
    </source>
</evidence>
<name>A0ABV3Z133_9PROT</name>
<dbReference type="InterPro" id="IPR029044">
    <property type="entry name" value="Nucleotide-diphossugar_trans"/>
</dbReference>
<sequence length="296" mass="33210">MSGKFYVKQKQMIERAELKNLSHSLDGKLPKFSIITPVLNGEKYLAETINSIRSQSFDSYEHIIVDGGSSDQTLTIANEAASQDSRLQVLERPGLGQYAAIVEGFGHACGDWLSWLNADDLYTSWALEVVFGFAKRREDADWVSGFPACWDADGTLRFLRPEGWHPQILIKGGWFHSQLLGYIQQESVFFKRSLFEGLSTSEKAMFQNANLAGDFKLWKSFAAQTKLVTVPTVLGGFRRHANNRSIVGEEKYIQEIRTAGAKFLPQPLANLARAIYLRATSTRAAQLAHEEDRADQ</sequence>
<dbReference type="EMBL" id="JBEHZE010000001">
    <property type="protein sequence ID" value="MEX6632495.1"/>
    <property type="molecule type" value="Genomic_DNA"/>
</dbReference>
<dbReference type="RefSeq" id="WP_369312419.1">
    <property type="nucleotide sequence ID" value="NZ_JBEHZE010000001.1"/>
</dbReference>
<accession>A0ABV3Z133</accession>
<keyword evidence="2" id="KW-0328">Glycosyltransferase</keyword>
<dbReference type="PANTHER" id="PTHR43685:SF2">
    <property type="entry name" value="GLYCOSYLTRANSFERASE 2-LIKE DOMAIN-CONTAINING PROTEIN"/>
    <property type="match status" value="1"/>
</dbReference>
<feature type="domain" description="Glycosyltransferase 2-like" evidence="1">
    <location>
        <begin position="33"/>
        <end position="146"/>
    </location>
</feature>